<feature type="domain" description="DUF7865" evidence="3">
    <location>
        <begin position="175"/>
        <end position="306"/>
    </location>
</feature>
<sequence length="318" mass="35936">MELDPKKVVEVYERYEAVGDQFLLVRNQMVENDRERNANREALTALRKKAKTTKTSVPSPFDSMMKDTHGSSAKALIREVCSTCGSHDSTEPTWMMLPGTDLFAAVPFHAVHTMLEKDEKRMEFESKKLQSLLKEKTLLLSELGALADSVPPSVIRSLITLKDKPSVQRSKKNPMNSHLFRVICILHSVIALTSGTLMMFYTEKASIFGHGSDIANKLKGSTPHDELLIQISQSFSGLLLFAIGLVLFMVSFVKDREFHGFFAGGSVILYVLMALWRVVFEWKVEDLAFECPKQALGDIALAVSWVFFLVYTWREKYD</sequence>
<feature type="transmembrane region" description="Helical" evidence="2">
    <location>
        <begin position="295"/>
        <end position="313"/>
    </location>
</feature>
<proteinExistence type="predicted"/>
<feature type="transmembrane region" description="Helical" evidence="2">
    <location>
        <begin position="260"/>
        <end position="280"/>
    </location>
</feature>
<feature type="transmembrane region" description="Helical" evidence="2">
    <location>
        <begin position="227"/>
        <end position="253"/>
    </location>
</feature>
<evidence type="ECO:0000313" key="5">
    <source>
        <dbReference type="Proteomes" id="UP000823674"/>
    </source>
</evidence>
<keyword evidence="2" id="KW-0812">Transmembrane</keyword>
<organism evidence="4 5">
    <name type="scientific">Brassica rapa subsp. trilocularis</name>
    <dbReference type="NCBI Taxonomy" id="1813537"/>
    <lineage>
        <taxon>Eukaryota</taxon>
        <taxon>Viridiplantae</taxon>
        <taxon>Streptophyta</taxon>
        <taxon>Embryophyta</taxon>
        <taxon>Tracheophyta</taxon>
        <taxon>Spermatophyta</taxon>
        <taxon>Magnoliopsida</taxon>
        <taxon>eudicotyledons</taxon>
        <taxon>Gunneridae</taxon>
        <taxon>Pentapetalae</taxon>
        <taxon>rosids</taxon>
        <taxon>malvids</taxon>
        <taxon>Brassicales</taxon>
        <taxon>Brassicaceae</taxon>
        <taxon>Brassiceae</taxon>
        <taxon>Brassica</taxon>
    </lineage>
</organism>
<reference evidence="4 5" key="1">
    <citation type="submission" date="2021-03" db="EMBL/GenBank/DDBJ databases">
        <authorList>
            <person name="King G.J."/>
            <person name="Bancroft I."/>
            <person name="Baten A."/>
            <person name="Bloomfield J."/>
            <person name="Borpatragohain P."/>
            <person name="He Z."/>
            <person name="Irish N."/>
            <person name="Irwin J."/>
            <person name="Liu K."/>
            <person name="Mauleon R.P."/>
            <person name="Moore J."/>
            <person name="Morris R."/>
            <person name="Ostergaard L."/>
            <person name="Wang B."/>
            <person name="Wells R."/>
        </authorList>
    </citation>
    <scope>NUCLEOTIDE SEQUENCE [LARGE SCALE GENOMIC DNA]</scope>
    <source>
        <strain evidence="4">R-o-18</strain>
        <tissue evidence="4">Leaf</tissue>
    </source>
</reference>
<dbReference type="InterPro" id="IPR057187">
    <property type="entry name" value="DUF7865"/>
</dbReference>
<comment type="caution">
    <text evidence="4">The sequence shown here is derived from an EMBL/GenBank/DDBJ whole genome shotgun (WGS) entry which is preliminary data.</text>
</comment>
<evidence type="ECO:0000259" key="3">
    <source>
        <dbReference type="Pfam" id="PF25266"/>
    </source>
</evidence>
<dbReference type="EMBL" id="JADBGQ010000001">
    <property type="protein sequence ID" value="KAG5416009.1"/>
    <property type="molecule type" value="Genomic_DNA"/>
</dbReference>
<accession>A0ABQ7P297</accession>
<dbReference type="PANTHER" id="PTHR34274:SF11">
    <property type="entry name" value="TRANSMEMBRANE PROTEIN"/>
    <property type="match status" value="1"/>
</dbReference>
<dbReference type="PANTHER" id="PTHR34274">
    <property type="entry name" value="TRANSMEMBRANE PROTEIN"/>
    <property type="match status" value="1"/>
</dbReference>
<keyword evidence="2" id="KW-0472">Membrane</keyword>
<protein>
    <recommendedName>
        <fullName evidence="3">DUF7865 domain-containing protein</fullName>
    </recommendedName>
</protein>
<keyword evidence="5" id="KW-1185">Reference proteome</keyword>
<evidence type="ECO:0000313" key="4">
    <source>
        <dbReference type="EMBL" id="KAG5416009.1"/>
    </source>
</evidence>
<evidence type="ECO:0000256" key="1">
    <source>
        <dbReference type="SAM" id="MobiDB-lite"/>
    </source>
</evidence>
<evidence type="ECO:0000256" key="2">
    <source>
        <dbReference type="SAM" id="Phobius"/>
    </source>
</evidence>
<gene>
    <name evidence="4" type="primary">A01p050630.1_BraROA</name>
    <name evidence="4" type="ORF">IGI04_003576</name>
</gene>
<dbReference type="Pfam" id="PF25266">
    <property type="entry name" value="DUF7865"/>
    <property type="match status" value="1"/>
</dbReference>
<dbReference type="Proteomes" id="UP000823674">
    <property type="component" value="Chromosome A01"/>
</dbReference>
<feature type="transmembrane region" description="Helical" evidence="2">
    <location>
        <begin position="179"/>
        <end position="201"/>
    </location>
</feature>
<keyword evidence="2" id="KW-1133">Transmembrane helix</keyword>
<name>A0ABQ7P297_BRACM</name>
<feature type="region of interest" description="Disordered" evidence="1">
    <location>
        <begin position="48"/>
        <end position="67"/>
    </location>
</feature>